<protein>
    <submittedName>
        <fullName evidence="1">Addiction module antitoxin RelB</fullName>
    </submittedName>
</protein>
<sequence>MNISQIESEIFSLPIEQRANLAHRLLLSLEEPSEAEFERLWGEESARRAAEFDSGTVQAIPGEEVAAKARALLR</sequence>
<name>A0A2W4QTI2_9GAMM</name>
<proteinExistence type="predicted"/>
<organism evidence="1 2">
    <name type="scientific">Candidatus Methylumidiphilus alinenensis</name>
    <dbReference type="NCBI Taxonomy" id="2202197"/>
    <lineage>
        <taxon>Bacteria</taxon>
        <taxon>Pseudomonadati</taxon>
        <taxon>Pseudomonadota</taxon>
        <taxon>Gammaproteobacteria</taxon>
        <taxon>Methylococcales</taxon>
        <taxon>Candidatus Methylumidiphilus</taxon>
    </lineage>
</organism>
<dbReference type="AlphaFoldDB" id="A0A2W4QTI2"/>
<dbReference type="InterPro" id="IPR013406">
    <property type="entry name" value="CHP02574_addiction_mod"/>
</dbReference>
<reference evidence="1 2" key="1">
    <citation type="journal article" date="2018" name="Aquat. Microb. Ecol.">
        <title>Gammaproteobacterial methanotrophs dominate.</title>
        <authorList>
            <person name="Rissanen A.J."/>
            <person name="Saarenheimo J."/>
            <person name="Tiirola M."/>
            <person name="Peura S."/>
            <person name="Aalto S.L."/>
            <person name="Karvinen A."/>
            <person name="Nykanen H."/>
        </authorList>
    </citation>
    <scope>NUCLEOTIDE SEQUENCE [LARGE SCALE GENOMIC DNA]</scope>
    <source>
        <strain evidence="1">AMbin10</strain>
    </source>
</reference>
<dbReference type="Pfam" id="PF09720">
    <property type="entry name" value="Unstab_antitox"/>
    <property type="match status" value="1"/>
</dbReference>
<dbReference type="EMBL" id="QJPH01000396">
    <property type="protein sequence ID" value="PZN75182.1"/>
    <property type="molecule type" value="Genomic_DNA"/>
</dbReference>
<comment type="caution">
    <text evidence="1">The sequence shown here is derived from an EMBL/GenBank/DDBJ whole genome shotgun (WGS) entry which is preliminary data.</text>
</comment>
<accession>A0A2W4QTI2</accession>
<evidence type="ECO:0000313" key="1">
    <source>
        <dbReference type="EMBL" id="PZN75182.1"/>
    </source>
</evidence>
<evidence type="ECO:0000313" key="2">
    <source>
        <dbReference type="Proteomes" id="UP000249396"/>
    </source>
</evidence>
<gene>
    <name evidence="1" type="ORF">DM484_19410</name>
</gene>
<dbReference type="Proteomes" id="UP000249396">
    <property type="component" value="Unassembled WGS sequence"/>
</dbReference>